<evidence type="ECO:0000256" key="1">
    <source>
        <dbReference type="SAM" id="MobiDB-lite"/>
    </source>
</evidence>
<evidence type="ECO:0000313" key="2">
    <source>
        <dbReference type="EMBL" id="KAJ7087675.1"/>
    </source>
</evidence>
<feature type="compositionally biased region" description="Low complexity" evidence="1">
    <location>
        <begin position="217"/>
        <end position="244"/>
    </location>
</feature>
<proteinExistence type="predicted"/>
<evidence type="ECO:0000313" key="3">
    <source>
        <dbReference type="Proteomes" id="UP001222325"/>
    </source>
</evidence>
<organism evidence="2 3">
    <name type="scientific">Mycena belliarum</name>
    <dbReference type="NCBI Taxonomy" id="1033014"/>
    <lineage>
        <taxon>Eukaryota</taxon>
        <taxon>Fungi</taxon>
        <taxon>Dikarya</taxon>
        <taxon>Basidiomycota</taxon>
        <taxon>Agaricomycotina</taxon>
        <taxon>Agaricomycetes</taxon>
        <taxon>Agaricomycetidae</taxon>
        <taxon>Agaricales</taxon>
        <taxon>Marasmiineae</taxon>
        <taxon>Mycenaceae</taxon>
        <taxon>Mycena</taxon>
    </lineage>
</organism>
<reference evidence="2" key="1">
    <citation type="submission" date="2023-03" db="EMBL/GenBank/DDBJ databases">
        <title>Massive genome expansion in bonnet fungi (Mycena s.s.) driven by repeated elements and novel gene families across ecological guilds.</title>
        <authorList>
            <consortium name="Lawrence Berkeley National Laboratory"/>
            <person name="Harder C.B."/>
            <person name="Miyauchi S."/>
            <person name="Viragh M."/>
            <person name="Kuo A."/>
            <person name="Thoen E."/>
            <person name="Andreopoulos B."/>
            <person name="Lu D."/>
            <person name="Skrede I."/>
            <person name="Drula E."/>
            <person name="Henrissat B."/>
            <person name="Morin E."/>
            <person name="Kohler A."/>
            <person name="Barry K."/>
            <person name="LaButti K."/>
            <person name="Morin E."/>
            <person name="Salamov A."/>
            <person name="Lipzen A."/>
            <person name="Mereny Z."/>
            <person name="Hegedus B."/>
            <person name="Baldrian P."/>
            <person name="Stursova M."/>
            <person name="Weitz H."/>
            <person name="Taylor A."/>
            <person name="Grigoriev I.V."/>
            <person name="Nagy L.G."/>
            <person name="Martin F."/>
            <person name="Kauserud H."/>
        </authorList>
    </citation>
    <scope>NUCLEOTIDE SEQUENCE</scope>
    <source>
        <strain evidence="2">CBHHK173m</strain>
    </source>
</reference>
<gene>
    <name evidence="2" type="ORF">B0H15DRAFT_842817</name>
</gene>
<protein>
    <submittedName>
        <fullName evidence="2">Uncharacterized protein</fullName>
    </submittedName>
</protein>
<accession>A0AAD6U7V3</accession>
<keyword evidence="3" id="KW-1185">Reference proteome</keyword>
<dbReference type="Proteomes" id="UP001222325">
    <property type="component" value="Unassembled WGS sequence"/>
</dbReference>
<dbReference type="AlphaFoldDB" id="A0AAD6U7V3"/>
<comment type="caution">
    <text evidence="2">The sequence shown here is derived from an EMBL/GenBank/DDBJ whole genome shotgun (WGS) entry which is preliminary data.</text>
</comment>
<dbReference type="EMBL" id="JARJCN010000028">
    <property type="protein sequence ID" value="KAJ7087675.1"/>
    <property type="molecule type" value="Genomic_DNA"/>
</dbReference>
<feature type="compositionally biased region" description="Low complexity" evidence="1">
    <location>
        <begin position="174"/>
        <end position="206"/>
    </location>
</feature>
<sequence>MSSSAIPHVIAFLTRPLLTTFPTDTISTAQLILTASFASSPAATLTLNANTPPMPIFAAAIGASIPWPVWFAALASGNESILLFYGPGYLEARVGAEPVTDVWSEDSEGSVVPIARSRVKVAAPLLHESTGVRLRATLLSARVRSMRRAQQAQAIRIPCLPTSATDSDSDSESDSGYSDSGSDRSTTSSLTTAASSAPASPLKARSLGLPTPPGRVAPAAPALYRAPRPTATTTNTTPRPRLPLGKLTSAPVPKCALVPAAVDPTNKSTTAYLYSGGVTRVMTGGVMLGPRPSVVAFKRS</sequence>
<name>A0AAD6U7V3_9AGAR</name>
<feature type="region of interest" description="Disordered" evidence="1">
    <location>
        <begin position="154"/>
        <end position="246"/>
    </location>
</feature>